<organism evidence="1 2">
    <name type="scientific">Curtobacterium luteum</name>
    <dbReference type="NCBI Taxonomy" id="33881"/>
    <lineage>
        <taxon>Bacteria</taxon>
        <taxon>Bacillati</taxon>
        <taxon>Actinomycetota</taxon>
        <taxon>Actinomycetes</taxon>
        <taxon>Micrococcales</taxon>
        <taxon>Microbacteriaceae</taxon>
        <taxon>Curtobacterium</taxon>
    </lineage>
</organism>
<dbReference type="RefSeq" id="WP_058726256.1">
    <property type="nucleotide sequence ID" value="NZ_LDQC01000062.1"/>
</dbReference>
<evidence type="ECO:0000313" key="2">
    <source>
        <dbReference type="Proteomes" id="UP000078252"/>
    </source>
</evidence>
<dbReference type="Proteomes" id="UP000078252">
    <property type="component" value="Unassembled WGS sequence"/>
</dbReference>
<proteinExistence type="predicted"/>
<dbReference type="OrthoDB" id="5020975at2"/>
<protein>
    <submittedName>
        <fullName evidence="1">Uncharacterized protein</fullName>
    </submittedName>
</protein>
<comment type="caution">
    <text evidence="1">The sequence shown here is derived from an EMBL/GenBank/DDBJ whole genome shotgun (WGS) entry which is preliminary data.</text>
</comment>
<evidence type="ECO:0000313" key="1">
    <source>
        <dbReference type="EMBL" id="KTR04584.1"/>
    </source>
</evidence>
<gene>
    <name evidence="1" type="ORF">NS184_11535</name>
</gene>
<dbReference type="PATRIC" id="fig|33881.3.peg.2704"/>
<dbReference type="STRING" id="33881.NS184_11535"/>
<sequence length="117" mass="12325">MDAGWYITVEFRVMLTERWLVKGAALGDLTVDASVMHSVASKAKNAAAEFGAERALSEADAGCFGSDLVASAFTSSARAQDAMVRSLGDDADTLSRFVEDAASEMEQTDAGLAAKLR</sequence>
<dbReference type="AlphaFoldDB" id="A0A175RNR6"/>
<name>A0A175RNR6_9MICO</name>
<reference evidence="1 2" key="1">
    <citation type="journal article" date="2016" name="Front. Microbiol.">
        <title>Genomic Resource of Rice Seed Associated Bacteria.</title>
        <authorList>
            <person name="Midha S."/>
            <person name="Bansal K."/>
            <person name="Sharma S."/>
            <person name="Kumar N."/>
            <person name="Patil P.P."/>
            <person name="Chaudhry V."/>
            <person name="Patil P.B."/>
        </authorList>
    </citation>
    <scope>NUCLEOTIDE SEQUENCE [LARGE SCALE GENOMIC DNA]</scope>
    <source>
        <strain evidence="1 2">NS184</strain>
    </source>
</reference>
<dbReference type="EMBL" id="LDQC01000062">
    <property type="protein sequence ID" value="KTR04584.1"/>
    <property type="molecule type" value="Genomic_DNA"/>
</dbReference>
<accession>A0A175RNR6</accession>